<dbReference type="InterPro" id="IPR007197">
    <property type="entry name" value="rSAM"/>
</dbReference>
<feature type="domain" description="Radical SAM core" evidence="2">
    <location>
        <begin position="1"/>
        <end position="187"/>
    </location>
</feature>
<comment type="similarity">
    <text evidence="1">Belongs to the anaerobic coproporphyrinogen-III oxidase family. HemW subfamily.</text>
</comment>
<dbReference type="GO" id="GO:0006779">
    <property type="term" value="P:porphyrin-containing compound biosynthetic process"/>
    <property type="evidence" value="ECO:0007669"/>
    <property type="project" value="InterPro"/>
</dbReference>
<evidence type="ECO:0000256" key="1">
    <source>
        <dbReference type="ARBA" id="ARBA00006100"/>
    </source>
</evidence>
<dbReference type="CDD" id="cd01335">
    <property type="entry name" value="Radical_SAM"/>
    <property type="match status" value="1"/>
</dbReference>
<dbReference type="InterPro" id="IPR006638">
    <property type="entry name" value="Elp3/MiaA/NifB-like_rSAM"/>
</dbReference>
<name>A0A383BIA3_9ZZZZ</name>
<dbReference type="InterPro" id="IPR058240">
    <property type="entry name" value="rSAM_sf"/>
</dbReference>
<dbReference type="GO" id="GO:0051539">
    <property type="term" value="F:4 iron, 4 sulfur cluster binding"/>
    <property type="evidence" value="ECO:0007669"/>
    <property type="project" value="InterPro"/>
</dbReference>
<dbReference type="GO" id="GO:0004109">
    <property type="term" value="F:coproporphyrinogen oxidase activity"/>
    <property type="evidence" value="ECO:0007669"/>
    <property type="project" value="InterPro"/>
</dbReference>
<reference evidence="3" key="1">
    <citation type="submission" date="2018-05" db="EMBL/GenBank/DDBJ databases">
        <authorList>
            <person name="Lanie J.A."/>
            <person name="Ng W.-L."/>
            <person name="Kazmierczak K.M."/>
            <person name="Andrzejewski T.M."/>
            <person name="Davidsen T.M."/>
            <person name="Wayne K.J."/>
            <person name="Tettelin H."/>
            <person name="Glass J.I."/>
            <person name="Rusch D."/>
            <person name="Podicherti R."/>
            <person name="Tsui H.-C.T."/>
            <person name="Winkler M.E."/>
        </authorList>
    </citation>
    <scope>NUCLEOTIDE SEQUENCE</scope>
</reference>
<organism evidence="3">
    <name type="scientific">marine metagenome</name>
    <dbReference type="NCBI Taxonomy" id="408172"/>
    <lineage>
        <taxon>unclassified sequences</taxon>
        <taxon>metagenomes</taxon>
        <taxon>ecological metagenomes</taxon>
    </lineage>
</organism>
<feature type="non-terminal residue" evidence="3">
    <location>
        <position position="1"/>
    </location>
</feature>
<dbReference type="InterPro" id="IPR004559">
    <property type="entry name" value="HemW-like"/>
</dbReference>
<dbReference type="EMBL" id="UINC01200330">
    <property type="protein sequence ID" value="SVE19168.1"/>
    <property type="molecule type" value="Genomic_DNA"/>
</dbReference>
<dbReference type="PANTHER" id="PTHR13932:SF5">
    <property type="entry name" value="RADICAL S-ADENOSYL METHIONINE DOMAIN-CONTAINING PROTEIN 1, MITOCHONDRIAL"/>
    <property type="match status" value="1"/>
</dbReference>
<dbReference type="PROSITE" id="PS51918">
    <property type="entry name" value="RADICAL_SAM"/>
    <property type="match status" value="1"/>
</dbReference>
<dbReference type="Pfam" id="PF04055">
    <property type="entry name" value="Radical_SAM"/>
    <property type="match status" value="1"/>
</dbReference>
<dbReference type="GO" id="GO:0005737">
    <property type="term" value="C:cytoplasm"/>
    <property type="evidence" value="ECO:0007669"/>
    <property type="project" value="InterPro"/>
</dbReference>
<sequence>YLGSSKINSIYFGGGTPSILENRDLELLFDKLRLTFDFKKDIEISIESNPDDLSLQKLHFLKDIGINRLSIGIQSFCSKELKFLNRSHNSKQALDCIELAKKIGFNNISIDLIYGLPNQNLEQWSGNLEIMFGLGIQHFSAYSLTVEPKTMLHHLVKTKRIVVIDDFIAVEQYNLLTNQAKKNEFIQYEISNFGKKEFFSKHNMAYWKGKKYLGIGPSAHSYNGISRKWNVSNNAKYIKQIHKGKL</sequence>
<accession>A0A383BIA3</accession>
<dbReference type="SUPFAM" id="SSF102114">
    <property type="entry name" value="Radical SAM enzymes"/>
    <property type="match status" value="1"/>
</dbReference>
<dbReference type="AlphaFoldDB" id="A0A383BIA3"/>
<evidence type="ECO:0000313" key="3">
    <source>
        <dbReference type="EMBL" id="SVE19168.1"/>
    </source>
</evidence>
<dbReference type="Gene3D" id="3.30.750.200">
    <property type="match status" value="1"/>
</dbReference>
<dbReference type="InterPro" id="IPR034505">
    <property type="entry name" value="Coproporphyrinogen-III_oxidase"/>
</dbReference>
<protein>
    <recommendedName>
        <fullName evidence="2">Radical SAM core domain-containing protein</fullName>
    </recommendedName>
</protein>
<gene>
    <name evidence="3" type="ORF">METZ01_LOCUS472022</name>
</gene>
<evidence type="ECO:0000259" key="2">
    <source>
        <dbReference type="PROSITE" id="PS51918"/>
    </source>
</evidence>
<dbReference type="PANTHER" id="PTHR13932">
    <property type="entry name" value="COPROPORPHYRINIGEN III OXIDASE"/>
    <property type="match status" value="1"/>
</dbReference>
<proteinExistence type="inferred from homology"/>
<dbReference type="SMART" id="SM00729">
    <property type="entry name" value="Elp3"/>
    <property type="match status" value="1"/>
</dbReference>
<feature type="non-terminal residue" evidence="3">
    <location>
        <position position="246"/>
    </location>
</feature>
<dbReference type="NCBIfam" id="TIGR00539">
    <property type="entry name" value="hemN_rel"/>
    <property type="match status" value="1"/>
</dbReference>